<evidence type="ECO:0000313" key="14">
    <source>
        <dbReference type="EMBL" id="KAF2709383.1"/>
    </source>
</evidence>
<dbReference type="PANTHER" id="PTHR45780:SF2">
    <property type="entry name" value="ETHANOLAMINE-PHOSPHATE CYTIDYLYLTRANSFERASE"/>
    <property type="match status" value="1"/>
</dbReference>
<dbReference type="Pfam" id="PF01467">
    <property type="entry name" value="CTP_transf_like"/>
    <property type="match status" value="1"/>
</dbReference>
<dbReference type="InterPro" id="IPR014729">
    <property type="entry name" value="Rossmann-like_a/b/a_fold"/>
</dbReference>
<dbReference type="OrthoDB" id="40021at2759"/>
<dbReference type="Proteomes" id="UP000799428">
    <property type="component" value="Unassembled WGS sequence"/>
</dbReference>
<evidence type="ECO:0000256" key="6">
    <source>
        <dbReference type="ARBA" id="ARBA00023098"/>
    </source>
</evidence>
<evidence type="ECO:0000256" key="3">
    <source>
        <dbReference type="ARBA" id="ARBA00022516"/>
    </source>
</evidence>
<dbReference type="GO" id="GO:0006646">
    <property type="term" value="P:phosphatidylethanolamine biosynthetic process"/>
    <property type="evidence" value="ECO:0007669"/>
    <property type="project" value="UniProtKB-UniPathway"/>
</dbReference>
<evidence type="ECO:0000256" key="4">
    <source>
        <dbReference type="ARBA" id="ARBA00022679"/>
    </source>
</evidence>
<dbReference type="InterPro" id="IPR044608">
    <property type="entry name" value="Ect1/PCYT2"/>
</dbReference>
<dbReference type="GO" id="GO:0005737">
    <property type="term" value="C:cytoplasm"/>
    <property type="evidence" value="ECO:0007669"/>
    <property type="project" value="TreeGrafter"/>
</dbReference>
<dbReference type="EMBL" id="MU005770">
    <property type="protein sequence ID" value="KAF2709383.1"/>
    <property type="molecule type" value="Genomic_DNA"/>
</dbReference>
<comment type="pathway">
    <text evidence="9">Phospholipid metabolism; phosphatidylethanolamine biosynthesis; phosphatidylethanolamine from ethanolamine: step 2/3.</text>
</comment>
<keyword evidence="15" id="KW-1185">Reference proteome</keyword>
<feature type="region of interest" description="Disordered" evidence="12">
    <location>
        <begin position="473"/>
        <end position="511"/>
    </location>
</feature>
<proteinExistence type="inferred from homology"/>
<feature type="domain" description="Cytidyltransferase-like" evidence="13">
    <location>
        <begin position="64"/>
        <end position="179"/>
    </location>
</feature>
<evidence type="ECO:0000256" key="8">
    <source>
        <dbReference type="ARBA" id="ARBA00023264"/>
    </source>
</evidence>
<keyword evidence="5" id="KW-0548">Nucleotidyltransferase</keyword>
<keyword evidence="7" id="KW-0594">Phospholipid biosynthesis</keyword>
<evidence type="ECO:0000256" key="11">
    <source>
        <dbReference type="ARBA" id="ARBA00031473"/>
    </source>
</evidence>
<dbReference type="GO" id="GO:0004306">
    <property type="term" value="F:ethanolamine-phosphate cytidylyltransferase activity"/>
    <property type="evidence" value="ECO:0007669"/>
    <property type="project" value="UniProtKB-EC"/>
</dbReference>
<evidence type="ECO:0000313" key="15">
    <source>
        <dbReference type="Proteomes" id="UP000799428"/>
    </source>
</evidence>
<dbReference type="UniPathway" id="UPA00558">
    <property type="reaction ID" value="UER00742"/>
</dbReference>
<reference evidence="14" key="1">
    <citation type="journal article" date="2020" name="Stud. Mycol.">
        <title>101 Dothideomycetes genomes: a test case for predicting lifestyles and emergence of pathogens.</title>
        <authorList>
            <person name="Haridas S."/>
            <person name="Albert R."/>
            <person name="Binder M."/>
            <person name="Bloem J."/>
            <person name="Labutti K."/>
            <person name="Salamov A."/>
            <person name="Andreopoulos B."/>
            <person name="Baker S."/>
            <person name="Barry K."/>
            <person name="Bills G."/>
            <person name="Bluhm B."/>
            <person name="Cannon C."/>
            <person name="Castanera R."/>
            <person name="Culley D."/>
            <person name="Daum C."/>
            <person name="Ezra D."/>
            <person name="Gonzalez J."/>
            <person name="Henrissat B."/>
            <person name="Kuo A."/>
            <person name="Liang C."/>
            <person name="Lipzen A."/>
            <person name="Lutzoni F."/>
            <person name="Magnuson J."/>
            <person name="Mondo S."/>
            <person name="Nolan M."/>
            <person name="Ohm R."/>
            <person name="Pangilinan J."/>
            <person name="Park H.-J."/>
            <person name="Ramirez L."/>
            <person name="Alfaro M."/>
            <person name="Sun H."/>
            <person name="Tritt A."/>
            <person name="Yoshinaga Y."/>
            <person name="Zwiers L.-H."/>
            <person name="Turgeon B."/>
            <person name="Goodwin S."/>
            <person name="Spatafora J."/>
            <person name="Crous P."/>
            <person name="Grigoriev I."/>
        </authorList>
    </citation>
    <scope>NUCLEOTIDE SEQUENCE</scope>
    <source>
        <strain evidence="14">CBS 279.74</strain>
    </source>
</reference>
<dbReference type="Gene3D" id="3.40.50.620">
    <property type="entry name" value="HUPs"/>
    <property type="match status" value="2"/>
</dbReference>
<comment type="pathway">
    <text evidence="1">Lipid metabolism.</text>
</comment>
<organism evidence="14 15">
    <name type="scientific">Pleomassaria siparia CBS 279.74</name>
    <dbReference type="NCBI Taxonomy" id="1314801"/>
    <lineage>
        <taxon>Eukaryota</taxon>
        <taxon>Fungi</taxon>
        <taxon>Dikarya</taxon>
        <taxon>Ascomycota</taxon>
        <taxon>Pezizomycotina</taxon>
        <taxon>Dothideomycetes</taxon>
        <taxon>Pleosporomycetidae</taxon>
        <taxon>Pleosporales</taxon>
        <taxon>Pleomassariaceae</taxon>
        <taxon>Pleomassaria</taxon>
    </lineage>
</organism>
<evidence type="ECO:0000256" key="12">
    <source>
        <dbReference type="SAM" id="MobiDB-lite"/>
    </source>
</evidence>
<keyword evidence="8" id="KW-1208">Phospholipid metabolism</keyword>
<dbReference type="InterPro" id="IPR004821">
    <property type="entry name" value="Cyt_trans-like"/>
</dbReference>
<keyword evidence="6" id="KW-0443">Lipid metabolism</keyword>
<accession>A0A6G1K9T3</accession>
<feature type="region of interest" description="Disordered" evidence="12">
    <location>
        <begin position="248"/>
        <end position="273"/>
    </location>
</feature>
<dbReference type="NCBIfam" id="TIGR00125">
    <property type="entry name" value="cyt_tran_rel"/>
    <property type="match status" value="1"/>
</dbReference>
<protein>
    <recommendedName>
        <fullName evidence="10">ethanolamine-phosphate cytidylyltransferase</fullName>
        <ecNumber evidence="10">2.7.7.14</ecNumber>
    </recommendedName>
    <alternativeName>
        <fullName evidence="11">CTP:phosphoethanolamine cytidylyltransferase</fullName>
    </alternativeName>
</protein>
<dbReference type="CDD" id="cd02174">
    <property type="entry name" value="CCT"/>
    <property type="match status" value="1"/>
</dbReference>
<feature type="region of interest" description="Disordered" evidence="12">
    <location>
        <begin position="1"/>
        <end position="20"/>
    </location>
</feature>
<sequence>MERRQSAKGEWIPTTGTWPVDPQEDVDISDDRIWIDGCFDFSHHGKFPRVLNSLLNRPALTHLSLGHAGAMLQARQLGTELLVGVHSDEAILENKGPTVMRLDERVMAVEACRWATRAIPKAPYVTSLPWITHYGCNFVVHGDDITSDSNGMDCYRFVKSAGRFKVVKRTPGISTTDLVGRMLLCTKTHFIQSLRGRLAGDEGPGDAVERKKTGEEMEQRIKDYATDSTGLAPGCDVWYWHASRPVKERRTTQSSSTGERRLSSGGRQQSVSHYHAVKEDKGKFAQMVPGKGVKPGQRVIYVDGGWDLFSSGHIEFLRKVTLTEEEAAVNRGWFLEESKKERIEKTGEDYGPVFLVAGIHDDEVINHWKGVNYPIMNIFERGLCVLQCKYIHAVVFGSPFSISKAFLLTLPYGTPAAVYHGITSFMPLTYDPYAPSKALKLYREIENHDFQDVNAGQIVERIMKGRAMYEARQRAKGEKGMTEEAERRRQDLEREAERERSRREVEGQFGL</sequence>
<evidence type="ECO:0000256" key="7">
    <source>
        <dbReference type="ARBA" id="ARBA00023209"/>
    </source>
</evidence>
<keyword evidence="3" id="KW-0444">Lipid biosynthesis</keyword>
<name>A0A6G1K9T3_9PLEO</name>
<evidence type="ECO:0000256" key="2">
    <source>
        <dbReference type="ARBA" id="ARBA00010101"/>
    </source>
</evidence>
<evidence type="ECO:0000259" key="13">
    <source>
        <dbReference type="Pfam" id="PF01467"/>
    </source>
</evidence>
<gene>
    <name evidence="14" type="ORF">K504DRAFT_502113</name>
</gene>
<evidence type="ECO:0000256" key="10">
    <source>
        <dbReference type="ARBA" id="ARBA00024221"/>
    </source>
</evidence>
<evidence type="ECO:0000256" key="1">
    <source>
        <dbReference type="ARBA" id="ARBA00005189"/>
    </source>
</evidence>
<dbReference type="InterPro" id="IPR041723">
    <property type="entry name" value="CCT"/>
</dbReference>
<dbReference type="PANTHER" id="PTHR45780">
    <property type="entry name" value="ETHANOLAMINE-PHOSPHATE CYTIDYLYLTRANSFERASE"/>
    <property type="match status" value="1"/>
</dbReference>
<dbReference type="SUPFAM" id="SSF52374">
    <property type="entry name" value="Nucleotidylyl transferase"/>
    <property type="match status" value="1"/>
</dbReference>
<keyword evidence="4" id="KW-0808">Transferase</keyword>
<evidence type="ECO:0000256" key="5">
    <source>
        <dbReference type="ARBA" id="ARBA00022695"/>
    </source>
</evidence>
<dbReference type="EC" id="2.7.7.14" evidence="10"/>
<dbReference type="AlphaFoldDB" id="A0A6G1K9T3"/>
<evidence type="ECO:0000256" key="9">
    <source>
        <dbReference type="ARBA" id="ARBA00024191"/>
    </source>
</evidence>
<comment type="similarity">
    <text evidence="2">Belongs to the cytidylyltransferase family.</text>
</comment>